<proteinExistence type="predicted"/>
<dbReference type="InterPro" id="IPR022595">
    <property type="entry name" value="Enc34_ssDNA-bd"/>
</dbReference>
<sequence>MSKQFTTNLVRLSYVSVFQPRETPQGTKKYSVTCLLPKSDKAGYDALMKAIGDVYQESKDTVLKGIAKPKIPVHDGDGVTSTGAEFGPECKGNWVFTASANESYPPSVVDQRVQPVMNQTDVYSGCWGHVAISIYAYNNQSKGIGFGLNGVQKVKDDEPLGFSFNANDAFSTVEGSSDDSDFTPMEEVDPLTGLPLGM</sequence>
<gene>
    <name evidence="2" type="ORF">VLK81_02230</name>
</gene>
<dbReference type="InterPro" id="IPR012340">
    <property type="entry name" value="NA-bd_OB-fold"/>
</dbReference>
<evidence type="ECO:0000256" key="1">
    <source>
        <dbReference type="SAM" id="MobiDB-lite"/>
    </source>
</evidence>
<dbReference type="Proteomes" id="UP001357733">
    <property type="component" value="Unassembled WGS sequence"/>
</dbReference>
<name>A0AAW9MS77_9FIRM</name>
<dbReference type="SUPFAM" id="SSF50249">
    <property type="entry name" value="Nucleic acid-binding proteins"/>
    <property type="match status" value="1"/>
</dbReference>
<dbReference type="AlphaFoldDB" id="A0AAW9MS77"/>
<evidence type="ECO:0000313" key="3">
    <source>
        <dbReference type="Proteomes" id="UP001357733"/>
    </source>
</evidence>
<keyword evidence="3" id="KW-1185">Reference proteome</keyword>
<reference evidence="2 3" key="1">
    <citation type="submission" date="2024-01" db="EMBL/GenBank/DDBJ databases">
        <title>Complete genome sequence of Citroniella saccharovorans strain M6.X9, isolated from human fecal sample.</title>
        <authorList>
            <person name="Cheng G."/>
            <person name="Westerholm M."/>
            <person name="Schnurer A."/>
        </authorList>
    </citation>
    <scope>NUCLEOTIDE SEQUENCE [LARGE SCALE GENOMIC DNA]</scope>
    <source>
        <strain evidence="2 3">DSM 29873</strain>
    </source>
</reference>
<evidence type="ECO:0000313" key="2">
    <source>
        <dbReference type="EMBL" id="MEB3428851.1"/>
    </source>
</evidence>
<dbReference type="Pfam" id="PF10991">
    <property type="entry name" value="Enc34_ssDNA-bd"/>
    <property type="match status" value="1"/>
</dbReference>
<feature type="compositionally biased region" description="Acidic residues" evidence="1">
    <location>
        <begin position="176"/>
        <end position="189"/>
    </location>
</feature>
<accession>A0AAW9MS77</accession>
<dbReference type="EMBL" id="JAYKOT010000001">
    <property type="protein sequence ID" value="MEB3428851.1"/>
    <property type="molecule type" value="Genomic_DNA"/>
</dbReference>
<dbReference type="RefSeq" id="WP_324618883.1">
    <property type="nucleotide sequence ID" value="NZ_JAYKOT010000001.1"/>
</dbReference>
<comment type="caution">
    <text evidence="2">The sequence shown here is derived from an EMBL/GenBank/DDBJ whole genome shotgun (WGS) entry which is preliminary data.</text>
</comment>
<organism evidence="2 3">
    <name type="scientific">Citroniella saccharovorans</name>
    <dbReference type="NCBI Taxonomy" id="2053367"/>
    <lineage>
        <taxon>Bacteria</taxon>
        <taxon>Bacillati</taxon>
        <taxon>Bacillota</taxon>
        <taxon>Tissierellia</taxon>
        <taxon>Tissierellales</taxon>
        <taxon>Peptoniphilaceae</taxon>
        <taxon>Citroniella</taxon>
    </lineage>
</organism>
<feature type="region of interest" description="Disordered" evidence="1">
    <location>
        <begin position="174"/>
        <end position="198"/>
    </location>
</feature>
<protein>
    <submittedName>
        <fullName evidence="2">DUF2815 family protein</fullName>
    </submittedName>
</protein>
<dbReference type="Gene3D" id="2.40.50.140">
    <property type="entry name" value="Nucleic acid-binding proteins"/>
    <property type="match status" value="1"/>
</dbReference>